<keyword evidence="1" id="KW-0560">Oxidoreductase</keyword>
<dbReference type="FunFam" id="1.20.58.1620:FF:000001">
    <property type="entry name" value="Thylakoid lumenal 29 kDa protein, chloroplastic"/>
    <property type="match status" value="1"/>
</dbReference>
<dbReference type="Gene3D" id="1.20.58.1620">
    <property type="match status" value="1"/>
</dbReference>
<gene>
    <name evidence="4" type="ORF">KC19_6G213700</name>
</gene>
<reference evidence="4 5" key="1">
    <citation type="submission" date="2020-06" db="EMBL/GenBank/DDBJ databases">
        <title>WGS assembly of Ceratodon purpureus strain R40.</title>
        <authorList>
            <person name="Carey S.B."/>
            <person name="Jenkins J."/>
            <person name="Shu S."/>
            <person name="Lovell J.T."/>
            <person name="Sreedasyam A."/>
            <person name="Maumus F."/>
            <person name="Tiley G.P."/>
            <person name="Fernandez-Pozo N."/>
            <person name="Barry K."/>
            <person name="Chen C."/>
            <person name="Wang M."/>
            <person name="Lipzen A."/>
            <person name="Daum C."/>
            <person name="Saski C.A."/>
            <person name="Payton A.C."/>
            <person name="Mcbreen J.C."/>
            <person name="Conrad R.E."/>
            <person name="Kollar L.M."/>
            <person name="Olsson S."/>
            <person name="Huttunen S."/>
            <person name="Landis J.B."/>
            <person name="Wickett N.J."/>
            <person name="Johnson M.G."/>
            <person name="Rensing S.A."/>
            <person name="Grimwood J."/>
            <person name="Schmutz J."/>
            <person name="Mcdaniel S.F."/>
        </authorList>
    </citation>
    <scope>NUCLEOTIDE SEQUENCE [LARGE SCALE GENOMIC DNA]</scope>
    <source>
        <strain evidence="4 5">R40</strain>
    </source>
</reference>
<evidence type="ECO:0000313" key="4">
    <source>
        <dbReference type="EMBL" id="KAG0571136.1"/>
    </source>
</evidence>
<evidence type="ECO:0000313" key="5">
    <source>
        <dbReference type="Proteomes" id="UP000822688"/>
    </source>
</evidence>
<dbReference type="Pfam" id="PF00141">
    <property type="entry name" value="peroxidase"/>
    <property type="match status" value="1"/>
</dbReference>
<dbReference type="GO" id="GO:0034599">
    <property type="term" value="P:cellular response to oxidative stress"/>
    <property type="evidence" value="ECO:0007669"/>
    <property type="project" value="InterPro"/>
</dbReference>
<proteinExistence type="inferred from homology"/>
<dbReference type="PRINTS" id="PR00459">
    <property type="entry name" value="ASPEROXIDASE"/>
</dbReference>
<dbReference type="OrthoDB" id="2113341at2759"/>
<dbReference type="GO" id="GO:0042744">
    <property type="term" value="P:hydrogen peroxide catabolic process"/>
    <property type="evidence" value="ECO:0007669"/>
    <property type="project" value="TreeGrafter"/>
</dbReference>
<dbReference type="CDD" id="cd00314">
    <property type="entry name" value="plant_peroxidase_like"/>
    <property type="match status" value="1"/>
</dbReference>
<dbReference type="AlphaFoldDB" id="A0A8T0HK10"/>
<dbReference type="GO" id="GO:0004601">
    <property type="term" value="F:peroxidase activity"/>
    <property type="evidence" value="ECO:0007669"/>
    <property type="project" value="InterPro"/>
</dbReference>
<dbReference type="SUPFAM" id="SSF48113">
    <property type="entry name" value="Heme-dependent peroxidases"/>
    <property type="match status" value="1"/>
</dbReference>
<evidence type="ECO:0000259" key="3">
    <source>
        <dbReference type="PROSITE" id="PS50873"/>
    </source>
</evidence>
<feature type="domain" description="Plant heme peroxidase family profile" evidence="3">
    <location>
        <begin position="108"/>
        <end position="287"/>
    </location>
</feature>
<dbReference type="PANTHER" id="PTHR31356:SF34">
    <property type="entry name" value="THYLAKOID LUMENAL 29 KDA PROTEIN, CHLOROPLASTIC"/>
    <property type="match status" value="1"/>
</dbReference>
<dbReference type="InterPro" id="IPR002207">
    <property type="entry name" value="Peroxidase_I"/>
</dbReference>
<dbReference type="PANTHER" id="PTHR31356">
    <property type="entry name" value="THYLAKOID LUMENAL 29 KDA PROTEIN, CHLOROPLASTIC-RELATED"/>
    <property type="match status" value="1"/>
</dbReference>
<dbReference type="EMBL" id="CM026427">
    <property type="protein sequence ID" value="KAG0571136.1"/>
    <property type="molecule type" value="Genomic_DNA"/>
</dbReference>
<evidence type="ECO:0000256" key="2">
    <source>
        <dbReference type="RuleBase" id="RU004241"/>
    </source>
</evidence>
<dbReference type="GO" id="GO:0020037">
    <property type="term" value="F:heme binding"/>
    <property type="evidence" value="ECO:0007669"/>
    <property type="project" value="InterPro"/>
</dbReference>
<dbReference type="Gene3D" id="1.10.520.10">
    <property type="match status" value="1"/>
</dbReference>
<dbReference type="PROSITE" id="PS50873">
    <property type="entry name" value="PEROXIDASE_4"/>
    <property type="match status" value="1"/>
</dbReference>
<comment type="caution">
    <text evidence="4">The sequence shown here is derived from an EMBL/GenBank/DDBJ whole genome shotgun (WGS) entry which is preliminary data.</text>
</comment>
<dbReference type="GO" id="GO:0009535">
    <property type="term" value="C:chloroplast thylakoid membrane"/>
    <property type="evidence" value="ECO:0007669"/>
    <property type="project" value="TreeGrafter"/>
</dbReference>
<name>A0A8T0HK10_CERPU</name>
<protein>
    <recommendedName>
        <fullName evidence="3">Plant heme peroxidase family profile domain-containing protein</fullName>
    </recommendedName>
</protein>
<keyword evidence="5" id="KW-1185">Reference proteome</keyword>
<dbReference type="Proteomes" id="UP000822688">
    <property type="component" value="Chromosome 6"/>
</dbReference>
<dbReference type="GO" id="GO:0000302">
    <property type="term" value="P:response to reactive oxygen species"/>
    <property type="evidence" value="ECO:0007669"/>
    <property type="project" value="TreeGrafter"/>
</dbReference>
<evidence type="ECO:0000256" key="1">
    <source>
        <dbReference type="ARBA" id="ARBA00023002"/>
    </source>
</evidence>
<dbReference type="InterPro" id="IPR002016">
    <property type="entry name" value="Haem_peroxidase"/>
</dbReference>
<dbReference type="InterPro" id="IPR010255">
    <property type="entry name" value="Haem_peroxidase_sf"/>
</dbReference>
<organism evidence="4 5">
    <name type="scientific">Ceratodon purpureus</name>
    <name type="common">Fire moss</name>
    <name type="synonym">Dicranum purpureum</name>
    <dbReference type="NCBI Taxonomy" id="3225"/>
    <lineage>
        <taxon>Eukaryota</taxon>
        <taxon>Viridiplantae</taxon>
        <taxon>Streptophyta</taxon>
        <taxon>Embryophyta</taxon>
        <taxon>Bryophyta</taxon>
        <taxon>Bryophytina</taxon>
        <taxon>Bryopsida</taxon>
        <taxon>Dicranidae</taxon>
        <taxon>Pseudoditrichales</taxon>
        <taxon>Ditrichaceae</taxon>
        <taxon>Ceratodon</taxon>
    </lineage>
</organism>
<dbReference type="InterPro" id="IPR044831">
    <property type="entry name" value="Ccp1-like"/>
</dbReference>
<comment type="similarity">
    <text evidence="2">Belongs to the peroxidase family.</text>
</comment>
<accession>A0A8T0HK10</accession>
<sequence>MAAVATTHALSAPALASRGAAASSSFLGGSAVVSVSPRTAAPSNGTKVGVRCQASEKDEVTVTRRDVFVGLTASVVAAGVWTSTPGGQEAQAADIIQRQQRGIFLNSLKDKLRVEIAAKPEIIPDLLRLAINDAMTYEKETKTGGANGSVRLELNRPENKGLEKAISFLEPIKQSIDEAAVTKGGPISWADLIQIAAQSAVKRTFIQAAVRKCGGDQKKGENLYTAYGSTGQWGQFDKLLGRSDASEADPEGRVFDWETASTTDIKERFAKLSIKPRQIVVLSAFLGRDQAATEAKFAADPEMAPWVKKYQESRETVSQTDYEVDLITIFTRLSVIGQSINYEAYSFKPKGSIRF</sequence>